<evidence type="ECO:0000256" key="1">
    <source>
        <dbReference type="ARBA" id="ARBA00004173"/>
    </source>
</evidence>
<protein>
    <recommendedName>
        <fullName evidence="6">HIG1 domain-containing protein</fullName>
    </recommendedName>
</protein>
<feature type="domain" description="HIG1" evidence="6">
    <location>
        <begin position="1"/>
        <end position="68"/>
    </location>
</feature>
<dbReference type="InterPro" id="IPR007667">
    <property type="entry name" value="Hypoxia_induced_domain"/>
</dbReference>
<evidence type="ECO:0000256" key="5">
    <source>
        <dbReference type="SAM" id="Phobius"/>
    </source>
</evidence>
<dbReference type="EMBL" id="UINC01135724">
    <property type="protein sequence ID" value="SVD20044.1"/>
    <property type="molecule type" value="Genomic_DNA"/>
</dbReference>
<gene>
    <name evidence="7" type="ORF">METZ01_LOCUS372898</name>
</gene>
<dbReference type="Gene3D" id="6.10.140.1320">
    <property type="match status" value="1"/>
</dbReference>
<keyword evidence="4 5" id="KW-0472">Membrane</keyword>
<keyword evidence="3 5" id="KW-1133">Transmembrane helix</keyword>
<feature type="transmembrane region" description="Helical" evidence="5">
    <location>
        <begin position="6"/>
        <end position="28"/>
    </location>
</feature>
<sequence length="68" mass="7397">MDSVQSIIFVSILIVLIAVLVVLAIGIVSMLKGGSFNKKWGNKLMRARVALQALAVILILLLAIFFSR</sequence>
<proteinExistence type="predicted"/>
<feature type="transmembrane region" description="Helical" evidence="5">
    <location>
        <begin position="49"/>
        <end position="67"/>
    </location>
</feature>
<dbReference type="NCBIfam" id="NF033233">
    <property type="entry name" value="twin_helix"/>
    <property type="match status" value="1"/>
</dbReference>
<evidence type="ECO:0000259" key="6">
    <source>
        <dbReference type="PROSITE" id="PS51503"/>
    </source>
</evidence>
<evidence type="ECO:0000256" key="2">
    <source>
        <dbReference type="ARBA" id="ARBA00022692"/>
    </source>
</evidence>
<dbReference type="PROSITE" id="PS51503">
    <property type="entry name" value="HIG1"/>
    <property type="match status" value="1"/>
</dbReference>
<evidence type="ECO:0000256" key="3">
    <source>
        <dbReference type="ARBA" id="ARBA00022989"/>
    </source>
</evidence>
<evidence type="ECO:0000313" key="7">
    <source>
        <dbReference type="EMBL" id="SVD20044.1"/>
    </source>
</evidence>
<comment type="subcellular location">
    <subcellularLocation>
        <location evidence="1">Mitochondrion</location>
    </subcellularLocation>
</comment>
<name>A0A382TD30_9ZZZZ</name>
<dbReference type="Pfam" id="PF04588">
    <property type="entry name" value="HIG_1_N"/>
    <property type="match status" value="1"/>
</dbReference>
<keyword evidence="2 5" id="KW-0812">Transmembrane</keyword>
<dbReference type="AlphaFoldDB" id="A0A382TD30"/>
<dbReference type="GO" id="GO:0005739">
    <property type="term" value="C:mitochondrion"/>
    <property type="evidence" value="ECO:0007669"/>
    <property type="project" value="UniProtKB-SubCell"/>
</dbReference>
<evidence type="ECO:0000256" key="4">
    <source>
        <dbReference type="ARBA" id="ARBA00023136"/>
    </source>
</evidence>
<reference evidence="7" key="1">
    <citation type="submission" date="2018-05" db="EMBL/GenBank/DDBJ databases">
        <authorList>
            <person name="Lanie J.A."/>
            <person name="Ng W.-L."/>
            <person name="Kazmierczak K.M."/>
            <person name="Andrzejewski T.M."/>
            <person name="Davidsen T.M."/>
            <person name="Wayne K.J."/>
            <person name="Tettelin H."/>
            <person name="Glass J.I."/>
            <person name="Rusch D."/>
            <person name="Podicherti R."/>
            <person name="Tsui H.-C.T."/>
            <person name="Winkler M.E."/>
        </authorList>
    </citation>
    <scope>NUCLEOTIDE SEQUENCE</scope>
</reference>
<accession>A0A382TD30</accession>
<organism evidence="7">
    <name type="scientific">marine metagenome</name>
    <dbReference type="NCBI Taxonomy" id="408172"/>
    <lineage>
        <taxon>unclassified sequences</taxon>
        <taxon>metagenomes</taxon>
        <taxon>ecological metagenomes</taxon>
    </lineage>
</organism>